<feature type="region of interest" description="Disordered" evidence="4">
    <location>
        <begin position="122"/>
        <end position="227"/>
    </location>
</feature>
<dbReference type="PROSITE" id="PS50088">
    <property type="entry name" value="ANK_REPEAT"/>
    <property type="match status" value="3"/>
</dbReference>
<evidence type="ECO:0000256" key="2">
    <source>
        <dbReference type="ARBA" id="ARBA00023043"/>
    </source>
</evidence>
<evidence type="ECO:0000313" key="5">
    <source>
        <dbReference type="EMBL" id="KAJ7614103.1"/>
    </source>
</evidence>
<evidence type="ECO:0000256" key="1">
    <source>
        <dbReference type="ARBA" id="ARBA00022737"/>
    </source>
</evidence>
<name>A0AAD7B8Y2_9AGAR</name>
<evidence type="ECO:0008006" key="7">
    <source>
        <dbReference type="Google" id="ProtNLM"/>
    </source>
</evidence>
<comment type="caution">
    <text evidence="5">The sequence shown here is derived from an EMBL/GenBank/DDBJ whole genome shotgun (WGS) entry which is preliminary data.</text>
</comment>
<dbReference type="AlphaFoldDB" id="A0AAD7B8Y2"/>
<gene>
    <name evidence="5" type="ORF">FB45DRAFT_937973</name>
</gene>
<accession>A0AAD7B8Y2</accession>
<reference evidence="5" key="1">
    <citation type="submission" date="2023-03" db="EMBL/GenBank/DDBJ databases">
        <title>Massive genome expansion in bonnet fungi (Mycena s.s.) driven by repeated elements and novel gene families across ecological guilds.</title>
        <authorList>
            <consortium name="Lawrence Berkeley National Laboratory"/>
            <person name="Harder C.B."/>
            <person name="Miyauchi S."/>
            <person name="Viragh M."/>
            <person name="Kuo A."/>
            <person name="Thoen E."/>
            <person name="Andreopoulos B."/>
            <person name="Lu D."/>
            <person name="Skrede I."/>
            <person name="Drula E."/>
            <person name="Henrissat B."/>
            <person name="Morin E."/>
            <person name="Kohler A."/>
            <person name="Barry K."/>
            <person name="LaButti K."/>
            <person name="Morin E."/>
            <person name="Salamov A."/>
            <person name="Lipzen A."/>
            <person name="Mereny Z."/>
            <person name="Hegedus B."/>
            <person name="Baldrian P."/>
            <person name="Stursova M."/>
            <person name="Weitz H."/>
            <person name="Taylor A."/>
            <person name="Grigoriev I.V."/>
            <person name="Nagy L.G."/>
            <person name="Martin F."/>
            <person name="Kauserud H."/>
        </authorList>
    </citation>
    <scope>NUCLEOTIDE SEQUENCE</scope>
    <source>
        <strain evidence="5">9284</strain>
    </source>
</reference>
<organism evidence="5 6">
    <name type="scientific">Roridomyces roridus</name>
    <dbReference type="NCBI Taxonomy" id="1738132"/>
    <lineage>
        <taxon>Eukaryota</taxon>
        <taxon>Fungi</taxon>
        <taxon>Dikarya</taxon>
        <taxon>Basidiomycota</taxon>
        <taxon>Agaricomycotina</taxon>
        <taxon>Agaricomycetes</taxon>
        <taxon>Agaricomycetidae</taxon>
        <taxon>Agaricales</taxon>
        <taxon>Marasmiineae</taxon>
        <taxon>Mycenaceae</taxon>
        <taxon>Roridomyces</taxon>
    </lineage>
</organism>
<dbReference type="InterPro" id="IPR036770">
    <property type="entry name" value="Ankyrin_rpt-contain_sf"/>
</dbReference>
<feature type="repeat" description="ANK" evidence="3">
    <location>
        <begin position="633"/>
        <end position="653"/>
    </location>
</feature>
<feature type="compositionally biased region" description="Polar residues" evidence="4">
    <location>
        <begin position="209"/>
        <end position="226"/>
    </location>
</feature>
<dbReference type="InterPro" id="IPR002110">
    <property type="entry name" value="Ankyrin_rpt"/>
</dbReference>
<evidence type="ECO:0000256" key="4">
    <source>
        <dbReference type="SAM" id="MobiDB-lite"/>
    </source>
</evidence>
<dbReference type="Gene3D" id="1.25.40.20">
    <property type="entry name" value="Ankyrin repeat-containing domain"/>
    <property type="match status" value="1"/>
</dbReference>
<feature type="region of interest" description="Disordered" evidence="4">
    <location>
        <begin position="48"/>
        <end position="93"/>
    </location>
</feature>
<dbReference type="Pfam" id="PF12796">
    <property type="entry name" value="Ank_2"/>
    <property type="match status" value="1"/>
</dbReference>
<feature type="repeat" description="ANK" evidence="3">
    <location>
        <begin position="567"/>
        <end position="599"/>
    </location>
</feature>
<feature type="compositionally biased region" description="Basic and acidic residues" evidence="4">
    <location>
        <begin position="133"/>
        <end position="153"/>
    </location>
</feature>
<proteinExistence type="predicted"/>
<sequence length="674" mass="73664">MTHDDDWRDILQQSDDSATYSDKAAIELLYRACEALTLVEEDGLATIRRPDPAGHAETLLSSDSVPADPREQIANSSPRGEAQIRSSDDVEPSHVDLLGESVPVSVAAIEEGLQAANANLMGTSAASSSRSSVHSEGKRRQEKETEENIRDEDSLASPEIGLHEAGGSPTLPEAQSEVDEGSRRPTPFPDFEGPGASRSEEKRRADDSPIQSAQTPGVQDASSTDGQGWRLDLSTVISLVWKLFKGCRDSSQDFERLANELGALHVALTETRDYMEEYGENYGEELPGHRIERLVMILETCQTALDELDTLHSQYQNLSTQAQRSWNRLRYGQKDLSGIRTTLISTATMLTSFNAILLTTSTARIEKKLQKFLQEVEAGKREGSVVTVQEDDWTVDSVNVWDQVRRELEDVGISPEVVEERHEFILSWVKQAMTEGMIPDVGSTDSLLAPIGDVDEDQGPLERPPTPIPTDAANEKEFISTAARLFGVDKGSTAGPSTIGEQNAPIVDLPGPSTEASSVYSFSTSSSKTLRNSSSRSSIFSISTFTSSKKGSKPRKRILGLIRKLFQKQTAIVKAASEGDIERVERLIKMGMNVNAVDRWGWSALSMCAYGGHAAITRLLLENGADIDNIDVDGDTPLLLATQRGHNEVVALLEEASTEKVRMRASDSSNPVKY</sequence>
<protein>
    <recommendedName>
        <fullName evidence="7">Ankyrin repeat protein</fullName>
    </recommendedName>
</protein>
<dbReference type="SMART" id="SM00248">
    <property type="entry name" value="ANK"/>
    <property type="match status" value="3"/>
</dbReference>
<keyword evidence="1" id="KW-0677">Repeat</keyword>
<dbReference type="PANTHER" id="PTHR24171">
    <property type="entry name" value="ANKYRIN REPEAT DOMAIN-CONTAINING PROTEIN 39-RELATED"/>
    <property type="match status" value="1"/>
</dbReference>
<feature type="compositionally biased region" description="Basic and acidic residues" evidence="4">
    <location>
        <begin position="198"/>
        <end position="207"/>
    </location>
</feature>
<keyword evidence="6" id="KW-1185">Reference proteome</keyword>
<evidence type="ECO:0000313" key="6">
    <source>
        <dbReference type="Proteomes" id="UP001221142"/>
    </source>
</evidence>
<dbReference type="SUPFAM" id="SSF48403">
    <property type="entry name" value="Ankyrin repeat"/>
    <property type="match status" value="1"/>
</dbReference>
<evidence type="ECO:0000256" key="3">
    <source>
        <dbReference type="PROSITE-ProRule" id="PRU00023"/>
    </source>
</evidence>
<feature type="repeat" description="ANK" evidence="3">
    <location>
        <begin position="600"/>
        <end position="632"/>
    </location>
</feature>
<keyword evidence="2 3" id="KW-0040">ANK repeat</keyword>
<dbReference type="Proteomes" id="UP001221142">
    <property type="component" value="Unassembled WGS sequence"/>
</dbReference>
<dbReference type="EMBL" id="JARKIF010000027">
    <property type="protein sequence ID" value="KAJ7614103.1"/>
    <property type="molecule type" value="Genomic_DNA"/>
</dbReference>
<dbReference type="PROSITE" id="PS50297">
    <property type="entry name" value="ANK_REP_REGION"/>
    <property type="match status" value="2"/>
</dbReference>